<name>A0A162KEU9_9BACL</name>
<dbReference type="Pfam" id="PF15575">
    <property type="entry name" value="Imm49"/>
    <property type="match status" value="1"/>
</dbReference>
<comment type="caution">
    <text evidence="1">The sequence shown here is derived from an EMBL/GenBank/DDBJ whole genome shotgun (WGS) entry which is preliminary data.</text>
</comment>
<sequence length="262" mass="30380">MDEFGKTYIDYFSEIYARFIEKTEKRLENYRINGLPKNVGFYYKLLRNGFMDIAIGEIILNKDIVKSKQYFYLVAKMQEVIFQKYDDKFDISMDYVNTNSYGTLFMALISDNKDLINSLSALFGGRDKEEADDDILGKLVGYSVKHIILKEFDEAETYVIKLQELNQKSRMRLYKGYGIVLDGIIKKNKESVQEGLVYMLECHRKLTDDYGDTPEELLSIPALGLAKLAMNNGIEVEVDHILAPKVMLEQRDIQYPIVDFVD</sequence>
<dbReference type="AlphaFoldDB" id="A0A162KEU9"/>
<reference evidence="1 2" key="1">
    <citation type="submission" date="2016-03" db="EMBL/GenBank/DDBJ databases">
        <title>Draft genome sequence of Paenibacillus glacialis DSM 22343.</title>
        <authorList>
            <person name="Shin S.-K."/>
            <person name="Yi H."/>
        </authorList>
    </citation>
    <scope>NUCLEOTIDE SEQUENCE [LARGE SCALE GENOMIC DNA]</scope>
    <source>
        <strain evidence="1 2">DSM 22343</strain>
    </source>
</reference>
<evidence type="ECO:0000313" key="1">
    <source>
        <dbReference type="EMBL" id="OAB45508.1"/>
    </source>
</evidence>
<dbReference type="Proteomes" id="UP000076967">
    <property type="component" value="Unassembled WGS sequence"/>
</dbReference>
<organism evidence="1 2">
    <name type="scientific">Paenibacillus glacialis</name>
    <dbReference type="NCBI Taxonomy" id="494026"/>
    <lineage>
        <taxon>Bacteria</taxon>
        <taxon>Bacillati</taxon>
        <taxon>Bacillota</taxon>
        <taxon>Bacilli</taxon>
        <taxon>Bacillales</taxon>
        <taxon>Paenibacillaceae</taxon>
        <taxon>Paenibacillus</taxon>
    </lineage>
</organism>
<dbReference type="RefSeq" id="WP_068529287.1">
    <property type="nucleotide sequence ID" value="NZ_LVJH01000003.1"/>
</dbReference>
<evidence type="ECO:0000313" key="2">
    <source>
        <dbReference type="Proteomes" id="UP000076967"/>
    </source>
</evidence>
<protein>
    <submittedName>
        <fullName evidence="1">Uncharacterized protein</fullName>
    </submittedName>
</protein>
<dbReference type="InterPro" id="IPR029074">
    <property type="entry name" value="Imm49"/>
</dbReference>
<accession>A0A162KEU9</accession>
<keyword evidence="2" id="KW-1185">Reference proteome</keyword>
<dbReference type="OrthoDB" id="2987473at2"/>
<gene>
    <name evidence="1" type="ORF">PGLA_04455</name>
</gene>
<dbReference type="STRING" id="494026.PGLA_04455"/>
<proteinExistence type="predicted"/>
<dbReference type="EMBL" id="LVJH01000003">
    <property type="protein sequence ID" value="OAB45508.1"/>
    <property type="molecule type" value="Genomic_DNA"/>
</dbReference>